<dbReference type="GO" id="GO:0008483">
    <property type="term" value="F:transaminase activity"/>
    <property type="evidence" value="ECO:0007669"/>
    <property type="project" value="UniProtKB-KW"/>
</dbReference>
<dbReference type="RefSeq" id="WP_379929731.1">
    <property type="nucleotide sequence ID" value="NZ_JBHUMM010000025.1"/>
</dbReference>
<dbReference type="InterPro" id="IPR015422">
    <property type="entry name" value="PyrdxlP-dep_Trfase_small"/>
</dbReference>
<reference evidence="10" key="1">
    <citation type="journal article" date="2019" name="Int. J. Syst. Evol. Microbiol.">
        <title>The Global Catalogue of Microorganisms (GCM) 10K type strain sequencing project: providing services to taxonomists for standard genome sequencing and annotation.</title>
        <authorList>
            <consortium name="The Broad Institute Genomics Platform"/>
            <consortium name="The Broad Institute Genome Sequencing Center for Infectious Disease"/>
            <person name="Wu L."/>
            <person name="Ma J."/>
        </authorList>
    </citation>
    <scope>NUCLEOTIDE SEQUENCE [LARGE SCALE GENOMIC DNA]</scope>
    <source>
        <strain evidence="10">KCTC 33676</strain>
    </source>
</reference>
<dbReference type="InterPro" id="IPR010970">
    <property type="entry name" value="Cys_dSase_SufS"/>
</dbReference>
<dbReference type="CDD" id="cd06453">
    <property type="entry name" value="SufS_like"/>
    <property type="match status" value="1"/>
</dbReference>
<comment type="similarity">
    <text evidence="2">Belongs to the class-V pyridoxal-phosphate-dependent aminotransferase family. Csd subfamily.</text>
</comment>
<comment type="catalytic activity">
    <reaction evidence="6">
        <text>(sulfur carrier)-H + L-cysteine = (sulfur carrier)-SH + L-alanine</text>
        <dbReference type="Rhea" id="RHEA:43892"/>
        <dbReference type="Rhea" id="RHEA-COMP:14737"/>
        <dbReference type="Rhea" id="RHEA-COMP:14739"/>
        <dbReference type="ChEBI" id="CHEBI:29917"/>
        <dbReference type="ChEBI" id="CHEBI:35235"/>
        <dbReference type="ChEBI" id="CHEBI:57972"/>
        <dbReference type="ChEBI" id="CHEBI:64428"/>
        <dbReference type="EC" id="2.8.1.7"/>
    </reaction>
</comment>
<dbReference type="EMBL" id="JBHUMM010000025">
    <property type="protein sequence ID" value="MFD2672205.1"/>
    <property type="molecule type" value="Genomic_DNA"/>
</dbReference>
<evidence type="ECO:0000313" key="10">
    <source>
        <dbReference type="Proteomes" id="UP001597497"/>
    </source>
</evidence>
<dbReference type="Gene3D" id="3.90.1150.10">
    <property type="entry name" value="Aspartate Aminotransferase, domain 1"/>
    <property type="match status" value="1"/>
</dbReference>
<keyword evidence="10" id="KW-1185">Reference proteome</keyword>
<dbReference type="Proteomes" id="UP001597497">
    <property type="component" value="Unassembled WGS sequence"/>
</dbReference>
<dbReference type="NCBIfam" id="TIGR01977">
    <property type="entry name" value="am_tr_V_EF2568"/>
    <property type="match status" value="1"/>
</dbReference>
<keyword evidence="4" id="KW-0808">Transferase</keyword>
<accession>A0ABW5RAW9</accession>
<dbReference type="InterPro" id="IPR000192">
    <property type="entry name" value="Aminotrans_V_dom"/>
</dbReference>
<evidence type="ECO:0000256" key="5">
    <source>
        <dbReference type="ARBA" id="ARBA00022898"/>
    </source>
</evidence>
<evidence type="ECO:0000313" key="9">
    <source>
        <dbReference type="EMBL" id="MFD2672205.1"/>
    </source>
</evidence>
<feature type="domain" description="Aminotransferase class V" evidence="8">
    <location>
        <begin position="20"/>
        <end position="388"/>
    </location>
</feature>
<evidence type="ECO:0000256" key="1">
    <source>
        <dbReference type="ARBA" id="ARBA00001933"/>
    </source>
</evidence>
<feature type="region of interest" description="Disordered" evidence="7">
    <location>
        <begin position="247"/>
        <end position="271"/>
    </location>
</feature>
<dbReference type="Pfam" id="PF00266">
    <property type="entry name" value="Aminotran_5"/>
    <property type="match status" value="1"/>
</dbReference>
<proteinExistence type="inferred from homology"/>
<dbReference type="InterPro" id="IPR015421">
    <property type="entry name" value="PyrdxlP-dep_Trfase_major"/>
</dbReference>
<dbReference type="InterPro" id="IPR016454">
    <property type="entry name" value="Cysteine_dSase"/>
</dbReference>
<keyword evidence="9" id="KW-0032">Aminotransferase</keyword>
<evidence type="ECO:0000259" key="8">
    <source>
        <dbReference type="Pfam" id="PF00266"/>
    </source>
</evidence>
<dbReference type="InterPro" id="IPR015424">
    <property type="entry name" value="PyrdxlP-dep_Trfase"/>
</dbReference>
<dbReference type="EC" id="2.8.1.7" evidence="3"/>
<dbReference type="PANTHER" id="PTHR43586:SF4">
    <property type="entry name" value="ISOPENICILLIN N EPIMERASE"/>
    <property type="match status" value="1"/>
</dbReference>
<sequence>MKRCGIGYAIVYIKELKTLIYLDHAASSWPKPPEVAKAVYDTLTNCGANPGRGSHQMAVQAGRICFEARKQIARLLHVRNPNDIAFTMNTTMALNLAILGVVEAGDHVICTQLEHNSVRRPLERLKREKNVTLTYVEADEKGMVHPSEVEKAIQPHTKLIVCNHSSNLLGSILPLEAIGEIAQKHGVLLLVDAAQTIGTIPIDVTALHIDMLAFPGHKGLLGPQGTGGLYIGPHVDLKPLLYGGTGSQSEAIDQPSVRPDRYESGTPNTPGLAGLAEGVKYVLKQGEETIHEMEWELTQMTIAELSALPQVEVLGPARGEPRTGIVSFNVKGADSSEIAYILDRHYEIAVRSGYHCTPLAHEAARTKEWGAVRASFGAFSTSHDAEQLIQAVKQLVKHY</sequence>
<gene>
    <name evidence="9" type="ORF">ACFSUC_11400</name>
</gene>
<keyword evidence="5" id="KW-0663">Pyridoxal phosphate</keyword>
<evidence type="ECO:0000256" key="6">
    <source>
        <dbReference type="ARBA" id="ARBA00050776"/>
    </source>
</evidence>
<evidence type="ECO:0000256" key="2">
    <source>
        <dbReference type="ARBA" id="ARBA00010447"/>
    </source>
</evidence>
<protein>
    <recommendedName>
        <fullName evidence="3">cysteine desulfurase</fullName>
        <ecNumber evidence="3">2.8.1.7</ecNumber>
    </recommendedName>
</protein>
<evidence type="ECO:0000256" key="3">
    <source>
        <dbReference type="ARBA" id="ARBA00012239"/>
    </source>
</evidence>
<comment type="caution">
    <text evidence="9">The sequence shown here is derived from an EMBL/GenBank/DDBJ whole genome shotgun (WGS) entry which is preliminary data.</text>
</comment>
<comment type="cofactor">
    <cofactor evidence="1">
        <name>pyridoxal 5'-phosphate</name>
        <dbReference type="ChEBI" id="CHEBI:597326"/>
    </cofactor>
</comment>
<evidence type="ECO:0000256" key="7">
    <source>
        <dbReference type="SAM" id="MobiDB-lite"/>
    </source>
</evidence>
<dbReference type="InterPro" id="IPR010969">
    <property type="entry name" value="Cys_dSase-rel_unknwn_funct"/>
</dbReference>
<dbReference type="PANTHER" id="PTHR43586">
    <property type="entry name" value="CYSTEINE DESULFURASE"/>
    <property type="match status" value="1"/>
</dbReference>
<dbReference type="PIRSF" id="PIRSF005572">
    <property type="entry name" value="NifS"/>
    <property type="match status" value="1"/>
</dbReference>
<organism evidence="9 10">
    <name type="scientific">Marinicrinis sediminis</name>
    <dbReference type="NCBI Taxonomy" id="1652465"/>
    <lineage>
        <taxon>Bacteria</taxon>
        <taxon>Bacillati</taxon>
        <taxon>Bacillota</taxon>
        <taxon>Bacilli</taxon>
        <taxon>Bacillales</taxon>
        <taxon>Paenibacillaceae</taxon>
    </lineage>
</organism>
<dbReference type="SUPFAM" id="SSF53383">
    <property type="entry name" value="PLP-dependent transferases"/>
    <property type="match status" value="1"/>
</dbReference>
<name>A0ABW5RAW9_9BACL</name>
<evidence type="ECO:0000256" key="4">
    <source>
        <dbReference type="ARBA" id="ARBA00022679"/>
    </source>
</evidence>
<dbReference type="Gene3D" id="3.40.640.10">
    <property type="entry name" value="Type I PLP-dependent aspartate aminotransferase-like (Major domain)"/>
    <property type="match status" value="1"/>
</dbReference>